<keyword evidence="3" id="KW-1185">Reference proteome</keyword>
<comment type="caution">
    <text evidence="2">The sequence shown here is derived from an EMBL/GenBank/DDBJ whole genome shotgun (WGS) entry which is preliminary data.</text>
</comment>
<feature type="domain" description="RES" evidence="1">
    <location>
        <begin position="67"/>
        <end position="223"/>
    </location>
</feature>
<evidence type="ECO:0000313" key="3">
    <source>
        <dbReference type="Proteomes" id="UP000589626"/>
    </source>
</evidence>
<protein>
    <recommendedName>
        <fullName evidence="1">RES domain-containing protein</fullName>
    </recommendedName>
</protein>
<dbReference type="Pfam" id="PF08808">
    <property type="entry name" value="RES"/>
    <property type="match status" value="1"/>
</dbReference>
<dbReference type="EMBL" id="JACHWR010000003">
    <property type="protein sequence ID" value="MBB3044242.1"/>
    <property type="molecule type" value="Genomic_DNA"/>
</dbReference>
<evidence type="ECO:0000259" key="1">
    <source>
        <dbReference type="SMART" id="SM00953"/>
    </source>
</evidence>
<proteinExistence type="predicted"/>
<dbReference type="AlphaFoldDB" id="A0A7W4VYR9"/>
<dbReference type="InterPro" id="IPR014914">
    <property type="entry name" value="RES_dom"/>
</dbReference>
<dbReference type="SMART" id="SM00953">
    <property type="entry name" value="RES"/>
    <property type="match status" value="1"/>
</dbReference>
<accession>A0A7W4VYR9</accession>
<reference evidence="2 3" key="1">
    <citation type="submission" date="2020-08" db="EMBL/GenBank/DDBJ databases">
        <title>Sequencing the genomes of 1000 actinobacteria strains.</title>
        <authorList>
            <person name="Klenk H.-P."/>
        </authorList>
    </citation>
    <scope>NUCLEOTIDE SEQUENCE [LARGE SCALE GENOMIC DNA]</scope>
    <source>
        <strain evidence="2 3">DSM 105498</strain>
    </source>
</reference>
<name>A0A7W4VYR9_9ACTN</name>
<sequence length="243" mass="26519">MHVKHKRRYTFLVEDHSTAEGAGEIPLHAMPNAVSDSVHAGGLVVTLPKGSEWWRLRPHPATESYSIAAEIGTPPDKAARDNRMTPKGIGAFYGASTEKGARDEVAGYADPAHAASIGRFTTAVPLTVVDLRDVPTVPSLFDPALRHLRPYIEFLHGFVRDVREVADPGDFQNLDYIPTQVMAETMRYDLSADGVLWRSSKDPSVTSCVLFIPPEEVADGGHEGDKTRLVLDPTSIAYLPPPL</sequence>
<dbReference type="Proteomes" id="UP000589626">
    <property type="component" value="Unassembled WGS sequence"/>
</dbReference>
<organism evidence="2 3">
    <name type="scientific">Nocardioides soli</name>
    <dbReference type="NCBI Taxonomy" id="1036020"/>
    <lineage>
        <taxon>Bacteria</taxon>
        <taxon>Bacillati</taxon>
        <taxon>Actinomycetota</taxon>
        <taxon>Actinomycetes</taxon>
        <taxon>Propionibacteriales</taxon>
        <taxon>Nocardioidaceae</taxon>
        <taxon>Nocardioides</taxon>
    </lineage>
</organism>
<evidence type="ECO:0000313" key="2">
    <source>
        <dbReference type="EMBL" id="MBB3044242.1"/>
    </source>
</evidence>
<gene>
    <name evidence="2" type="ORF">FHU40_004079</name>
</gene>